<dbReference type="InterPro" id="IPR008972">
    <property type="entry name" value="Cupredoxin"/>
</dbReference>
<dbReference type="PANTHER" id="PTHR34883">
    <property type="entry name" value="SERINE-RICH PROTEIN, PUTATIVE-RELATED-RELATED"/>
    <property type="match status" value="1"/>
</dbReference>
<feature type="compositionally biased region" description="Low complexity" evidence="1">
    <location>
        <begin position="489"/>
        <end position="499"/>
    </location>
</feature>
<dbReference type="InterPro" id="IPR052953">
    <property type="entry name" value="Ser-rich/MCO-related"/>
</dbReference>
<dbReference type="SUPFAM" id="SSF49503">
    <property type="entry name" value="Cupredoxins"/>
    <property type="match status" value="1"/>
</dbReference>
<name>A0A9P7RC19_9PEZI</name>
<protein>
    <submittedName>
        <fullName evidence="2">Extracellular serine-rich protein</fullName>
    </submittedName>
</protein>
<keyword evidence="3" id="KW-1185">Reference proteome</keyword>
<accession>A0A9P7RC19</accession>
<sequence>MCFCLSWAALNKPIIDLSSGPYAHNLSRQETYTVRRVCRVRLSHPWPGCDGQNAFQPLLHQPPSHTPGFFLPSSQWQIAHTRCCQWSPSPRFKFSPPPLDPQCSTTTRSKGPAHPCLIPSPVGCTVYTTDVAPSGVGIILVVTVVQMQDDNPRHTTLRLGRPPEQGSEGPLFWHLVVETCDTNSWDDPEGCLNSCRSLAPPSPSSSLLLLEIPSLTTSSRRDFLFASLFLFFRLRLILFNFFQRLVLPRARVANFFEYLQLFSSHSLDSVSSTTTYSQHYFLGFLRKLKIKMHISAMVVSALAAVASAVDVQVVSVASTNNTLKFFPEKINAPVGSMVQFQFRGGNHSVVQSTFDNPCIPISNVNTSAKGVYSGYQPVAASAAKGQIPVFTVMVNSTTPMWLYCSQGKHCQNGMVMVINENTKANATRSIENYAKAAKNVAQAQIPGGGAAGGSNGGGSASPTGGAGSGSGNGGSGSGNGGSNSGGGSSATPSSPPTAGAVSLSAPGTFLLALGAAFLLM</sequence>
<gene>
    <name evidence="2" type="ORF">JMJ77_000853</name>
</gene>
<evidence type="ECO:0000313" key="2">
    <source>
        <dbReference type="EMBL" id="KAG7053772.1"/>
    </source>
</evidence>
<feature type="compositionally biased region" description="Gly residues" evidence="1">
    <location>
        <begin position="448"/>
        <end position="488"/>
    </location>
</feature>
<feature type="region of interest" description="Disordered" evidence="1">
    <location>
        <begin position="448"/>
        <end position="499"/>
    </location>
</feature>
<dbReference type="CDD" id="cd00920">
    <property type="entry name" value="Cupredoxin"/>
    <property type="match status" value="1"/>
</dbReference>
<dbReference type="Gene3D" id="2.60.40.420">
    <property type="entry name" value="Cupredoxins - blue copper proteins"/>
    <property type="match status" value="1"/>
</dbReference>
<dbReference type="AlphaFoldDB" id="A0A9P7RC19"/>
<dbReference type="OrthoDB" id="2331100at2759"/>
<evidence type="ECO:0000256" key="1">
    <source>
        <dbReference type="SAM" id="MobiDB-lite"/>
    </source>
</evidence>
<dbReference type="Proteomes" id="UP000699042">
    <property type="component" value="Unassembled WGS sequence"/>
</dbReference>
<comment type="caution">
    <text evidence="2">The sequence shown here is derived from an EMBL/GenBank/DDBJ whole genome shotgun (WGS) entry which is preliminary data.</text>
</comment>
<evidence type="ECO:0000313" key="3">
    <source>
        <dbReference type="Proteomes" id="UP000699042"/>
    </source>
</evidence>
<organism evidence="2 3">
    <name type="scientific">Colletotrichum scovillei</name>
    <dbReference type="NCBI Taxonomy" id="1209932"/>
    <lineage>
        <taxon>Eukaryota</taxon>
        <taxon>Fungi</taxon>
        <taxon>Dikarya</taxon>
        <taxon>Ascomycota</taxon>
        <taxon>Pezizomycotina</taxon>
        <taxon>Sordariomycetes</taxon>
        <taxon>Hypocreomycetidae</taxon>
        <taxon>Glomerellales</taxon>
        <taxon>Glomerellaceae</taxon>
        <taxon>Colletotrichum</taxon>
        <taxon>Colletotrichum acutatum species complex</taxon>
    </lineage>
</organism>
<dbReference type="EMBL" id="JAESDN010000003">
    <property type="protein sequence ID" value="KAG7053772.1"/>
    <property type="molecule type" value="Genomic_DNA"/>
</dbReference>
<proteinExistence type="predicted"/>
<dbReference type="PANTHER" id="PTHR34883:SF17">
    <property type="entry name" value="CUPREDOXIN"/>
    <property type="match status" value="1"/>
</dbReference>
<reference evidence="2" key="1">
    <citation type="submission" date="2021-05" db="EMBL/GenBank/DDBJ databases">
        <title>Comparative genomics of three Colletotrichum scovillei strains and genetic complementation revealed genes involved fungal growth and virulence on chili pepper.</title>
        <authorList>
            <person name="Hsieh D.-K."/>
            <person name="Chuang S.-C."/>
            <person name="Chen C.-Y."/>
            <person name="Chao Y.-T."/>
            <person name="Lu M.-Y.J."/>
            <person name="Lee M.-H."/>
            <person name="Shih M.-C."/>
        </authorList>
    </citation>
    <scope>NUCLEOTIDE SEQUENCE</scope>
    <source>
        <strain evidence="2">Coll-153</strain>
    </source>
</reference>